<gene>
    <name evidence="1" type="ORF">BT96DRAFT_132719</name>
</gene>
<organism evidence="1 2">
    <name type="scientific">Gymnopus androsaceus JB14</name>
    <dbReference type="NCBI Taxonomy" id="1447944"/>
    <lineage>
        <taxon>Eukaryota</taxon>
        <taxon>Fungi</taxon>
        <taxon>Dikarya</taxon>
        <taxon>Basidiomycota</taxon>
        <taxon>Agaricomycotina</taxon>
        <taxon>Agaricomycetes</taxon>
        <taxon>Agaricomycetidae</taxon>
        <taxon>Agaricales</taxon>
        <taxon>Marasmiineae</taxon>
        <taxon>Omphalotaceae</taxon>
        <taxon>Gymnopus</taxon>
    </lineage>
</organism>
<evidence type="ECO:0000313" key="2">
    <source>
        <dbReference type="Proteomes" id="UP000799118"/>
    </source>
</evidence>
<sequence>MLIGQEPYLFIAPLKITERDTVTCFSFNDPPYFWSFDPKGHHIMKKETQTLLGLPIYSQTIGIDIVRTAQDESLYMAIADYIKCKRYNPSMQDCARGEGHWLFEVVDDNDDFEVVEHETSAKDNSDDFHPPKLICHCKSPKLHDTDCALPTVPRVTNSTRRLRRTRSLSAIKKNDIVSRPLLGRIKDLLSFSARGPFSLETINKIGNQHWRRLPYKFEYLDQCLDYLDY</sequence>
<dbReference type="AlphaFoldDB" id="A0A6A4ICC1"/>
<dbReference type="EMBL" id="ML769396">
    <property type="protein sequence ID" value="KAE9407433.1"/>
    <property type="molecule type" value="Genomic_DNA"/>
</dbReference>
<accession>A0A6A4ICC1</accession>
<dbReference type="Proteomes" id="UP000799118">
    <property type="component" value="Unassembled WGS sequence"/>
</dbReference>
<evidence type="ECO:0000313" key="1">
    <source>
        <dbReference type="EMBL" id="KAE9407433.1"/>
    </source>
</evidence>
<protein>
    <submittedName>
        <fullName evidence="1">Uncharacterized protein</fullName>
    </submittedName>
</protein>
<reference evidence="1" key="1">
    <citation type="journal article" date="2019" name="Environ. Microbiol.">
        <title>Fungal ecological strategies reflected in gene transcription - a case study of two litter decomposers.</title>
        <authorList>
            <person name="Barbi F."/>
            <person name="Kohler A."/>
            <person name="Barry K."/>
            <person name="Baskaran P."/>
            <person name="Daum C."/>
            <person name="Fauchery L."/>
            <person name="Ihrmark K."/>
            <person name="Kuo A."/>
            <person name="LaButti K."/>
            <person name="Lipzen A."/>
            <person name="Morin E."/>
            <person name="Grigoriev I.V."/>
            <person name="Henrissat B."/>
            <person name="Lindahl B."/>
            <person name="Martin F."/>
        </authorList>
    </citation>
    <scope>NUCLEOTIDE SEQUENCE</scope>
    <source>
        <strain evidence="1">JB14</strain>
    </source>
</reference>
<keyword evidence="2" id="KW-1185">Reference proteome</keyword>
<name>A0A6A4ICC1_9AGAR</name>
<proteinExistence type="predicted"/>
<dbReference type="OrthoDB" id="3063557at2759"/>